<dbReference type="AlphaFoldDB" id="A0A067M3C0"/>
<dbReference type="Proteomes" id="UP000027195">
    <property type="component" value="Unassembled WGS sequence"/>
</dbReference>
<organism evidence="2 3">
    <name type="scientific">Botryobasidium botryosum (strain FD-172 SS1)</name>
    <dbReference type="NCBI Taxonomy" id="930990"/>
    <lineage>
        <taxon>Eukaryota</taxon>
        <taxon>Fungi</taxon>
        <taxon>Dikarya</taxon>
        <taxon>Basidiomycota</taxon>
        <taxon>Agaricomycotina</taxon>
        <taxon>Agaricomycetes</taxon>
        <taxon>Cantharellales</taxon>
        <taxon>Botryobasidiaceae</taxon>
        <taxon>Botryobasidium</taxon>
    </lineage>
</organism>
<feature type="compositionally biased region" description="Basic and acidic residues" evidence="1">
    <location>
        <begin position="212"/>
        <end position="223"/>
    </location>
</feature>
<evidence type="ECO:0000313" key="2">
    <source>
        <dbReference type="EMBL" id="KDQ06327.1"/>
    </source>
</evidence>
<dbReference type="InterPro" id="IPR032675">
    <property type="entry name" value="LRR_dom_sf"/>
</dbReference>
<accession>A0A067M3C0</accession>
<proteinExistence type="predicted"/>
<dbReference type="STRING" id="930990.A0A067M3C0"/>
<reference evidence="3" key="1">
    <citation type="journal article" date="2014" name="Proc. Natl. Acad. Sci. U.S.A.">
        <title>Extensive sampling of basidiomycete genomes demonstrates inadequacy of the white-rot/brown-rot paradigm for wood decay fungi.</title>
        <authorList>
            <person name="Riley R."/>
            <person name="Salamov A.A."/>
            <person name="Brown D.W."/>
            <person name="Nagy L.G."/>
            <person name="Floudas D."/>
            <person name="Held B.W."/>
            <person name="Levasseur A."/>
            <person name="Lombard V."/>
            <person name="Morin E."/>
            <person name="Otillar R."/>
            <person name="Lindquist E.A."/>
            <person name="Sun H."/>
            <person name="LaButti K.M."/>
            <person name="Schmutz J."/>
            <person name="Jabbour D."/>
            <person name="Luo H."/>
            <person name="Baker S.E."/>
            <person name="Pisabarro A.G."/>
            <person name="Walton J.D."/>
            <person name="Blanchette R.A."/>
            <person name="Henrissat B."/>
            <person name="Martin F."/>
            <person name="Cullen D."/>
            <person name="Hibbett D.S."/>
            <person name="Grigoriev I.V."/>
        </authorList>
    </citation>
    <scope>NUCLEOTIDE SEQUENCE [LARGE SCALE GENOMIC DNA]</scope>
    <source>
        <strain evidence="3">FD-172 SS1</strain>
    </source>
</reference>
<gene>
    <name evidence="2" type="ORF">BOTBODRAFT_49438</name>
</gene>
<evidence type="ECO:0000313" key="3">
    <source>
        <dbReference type="Proteomes" id="UP000027195"/>
    </source>
</evidence>
<dbReference type="SUPFAM" id="SSF52047">
    <property type="entry name" value="RNI-like"/>
    <property type="match status" value="1"/>
</dbReference>
<evidence type="ECO:0008006" key="4">
    <source>
        <dbReference type="Google" id="ProtNLM"/>
    </source>
</evidence>
<dbReference type="Gene3D" id="3.80.10.10">
    <property type="entry name" value="Ribonuclease Inhibitor"/>
    <property type="match status" value="1"/>
</dbReference>
<name>A0A067M3C0_BOTB1</name>
<evidence type="ECO:0000256" key="1">
    <source>
        <dbReference type="SAM" id="MobiDB-lite"/>
    </source>
</evidence>
<dbReference type="EMBL" id="KL198141">
    <property type="protein sequence ID" value="KDQ06327.1"/>
    <property type="molecule type" value="Genomic_DNA"/>
</dbReference>
<protein>
    <recommendedName>
        <fullName evidence="4">F-box domain-containing protein</fullName>
    </recommendedName>
</protein>
<dbReference type="HOGENOM" id="CLU_338883_0_0_1"/>
<dbReference type="OrthoDB" id="3156934at2759"/>
<keyword evidence="3" id="KW-1185">Reference proteome</keyword>
<dbReference type="InParanoid" id="A0A067M3C0"/>
<feature type="region of interest" description="Disordered" evidence="1">
    <location>
        <begin position="203"/>
        <end position="229"/>
    </location>
</feature>
<sequence>MISKAVISIPRFILGPSKEKVQLPSSSSNHLYSKEIPRAQVSNKGEVGLVENRAPRWSSATHGHPRANLSILKARLDVYTAALRPRSKKPECGDRCQLHAEHFNRLQAAYPVPLDNCDYKTWALRPMYRMRTQPLHVAVISKRQHAASRFMHIITFATLGLGIVSSTSEYVPQLAPYHGVALMLMLHQEAWYLSRIRSGQYSPHSRKRRCRDGHQLKSEDTKPSSKKAASKAPGSFIQLLLAVYQRTTLALLLSLQPTTMNFVTQPPLARRPWESHADLFRTSFAGLLGHRQSVQCLVFPKSEALQLPCPEIERGCGIRMGGGFVGRTSEGVASEHDATASLIKDAPPASINRLPFETIALIFNHVKPERVQNCSPLYGVAPLILLHVSRLWRQIALSMPKLWADINVAEMPPAMVAALLRWSRQSPLDIMYESHPRNATRHPIHIWRSLTPDAARWRTLRLRHVNVNRACLQAPAPQLEVLSITACEGTQQDLGGLFRGVTPRLRELELDGVYMPCHLPIYSGLTELRLARIGIVESPTHGVKVQPCIDDLILALESSPLLETLALQAVQFSPVPAESYRRRQHKTISLSLLRAMRLCDLSPRAIYYLLTHVVTPPSMHLEVSVCLPASKGLEYTIPPSAIFAPSLQNLQGVDELCIRRDARVESCYTLEGFSSHSSVFSFTIHGCEDPAIQLAPSLGQIFCTPLVRTLSVENLAANDVAFFNAALGCLPSIDELVLLKSDDAVVRALVDRQRAPSLQVLCMSRCSVTREVLLQVVRCRTRVRSKGGSGYGGESGKSSWPADMVELEHLSILGCPSITEADAAELSGYLDVDFYVGAS</sequence>